<evidence type="ECO:0000256" key="10">
    <source>
        <dbReference type="ARBA" id="ARBA00022777"/>
    </source>
</evidence>
<keyword evidence="8" id="KW-0547">Nucleotide-binding</keyword>
<dbReference type="GO" id="GO:0008270">
    <property type="term" value="F:zinc ion binding"/>
    <property type="evidence" value="ECO:0007669"/>
    <property type="project" value="UniProtKB-KW"/>
</dbReference>
<feature type="compositionally biased region" description="Basic and acidic residues" evidence="15">
    <location>
        <begin position="25"/>
        <end position="42"/>
    </location>
</feature>
<dbReference type="GO" id="GO:0004697">
    <property type="term" value="F:diacylglycerol-dependent serine/threonine kinase activity"/>
    <property type="evidence" value="ECO:0007669"/>
    <property type="project" value="UniProtKB-EC"/>
</dbReference>
<proteinExistence type="inferred from homology"/>
<gene>
    <name evidence="17" type="ORF">BSL78_10106</name>
</gene>
<keyword evidence="12" id="KW-0067">ATP-binding</keyword>
<keyword evidence="3" id="KW-0723">Serine/threonine-protein kinase</keyword>
<dbReference type="InterPro" id="IPR002219">
    <property type="entry name" value="PKC_DAG/PE"/>
</dbReference>
<evidence type="ECO:0000256" key="12">
    <source>
        <dbReference type="ARBA" id="ARBA00022840"/>
    </source>
</evidence>
<dbReference type="AlphaFoldDB" id="A0A2G8KYB3"/>
<sequence length="188" mass="21564">MSCPASRYYDSTSSGDRLTFYVATEHKGKQPSDDDSRREVQHWRPHSSTRGLVGKQGFKCKECQMAVHQRCYEHLLGKCPGAGTETSDTKRLKQRFNLNMPHRFKVNNYMSPTFCDHCGTMLYGLFRQGLKCEVCNFNVHHKCQKNVPHLCGVNQKLLSEAMREVEIARSASEKQTNSEKAKFAQLRN</sequence>
<evidence type="ECO:0000313" key="17">
    <source>
        <dbReference type="EMBL" id="PIK52997.1"/>
    </source>
</evidence>
<evidence type="ECO:0000256" key="11">
    <source>
        <dbReference type="ARBA" id="ARBA00022833"/>
    </source>
</evidence>
<comment type="catalytic activity">
    <reaction evidence="13">
        <text>L-threonyl-[protein] + ATP = O-phospho-L-threonyl-[protein] + ADP + H(+)</text>
        <dbReference type="Rhea" id="RHEA:46608"/>
        <dbReference type="Rhea" id="RHEA-COMP:11060"/>
        <dbReference type="Rhea" id="RHEA-COMP:11605"/>
        <dbReference type="ChEBI" id="CHEBI:15378"/>
        <dbReference type="ChEBI" id="CHEBI:30013"/>
        <dbReference type="ChEBI" id="CHEBI:30616"/>
        <dbReference type="ChEBI" id="CHEBI:61977"/>
        <dbReference type="ChEBI" id="CHEBI:456216"/>
        <dbReference type="EC" id="2.7.11.13"/>
    </reaction>
</comment>
<dbReference type="PANTHER" id="PTHR22968:SF26">
    <property type="entry name" value="SERINE_THREONINE-PROTEIN KINASE D3"/>
    <property type="match status" value="1"/>
</dbReference>
<dbReference type="InterPro" id="IPR046349">
    <property type="entry name" value="C1-like_sf"/>
</dbReference>
<evidence type="ECO:0000256" key="8">
    <source>
        <dbReference type="ARBA" id="ARBA00022741"/>
    </source>
</evidence>
<evidence type="ECO:0000256" key="5">
    <source>
        <dbReference type="ARBA" id="ARBA00022679"/>
    </source>
</evidence>
<dbReference type="Proteomes" id="UP000230750">
    <property type="component" value="Unassembled WGS sequence"/>
</dbReference>
<dbReference type="EMBL" id="MRZV01000306">
    <property type="protein sequence ID" value="PIK52997.1"/>
    <property type="molecule type" value="Genomic_DNA"/>
</dbReference>
<keyword evidence="7" id="KW-0677">Repeat</keyword>
<feature type="domain" description="Phorbol-ester/DAG-type" evidence="16">
    <location>
        <begin position="53"/>
        <end position="79"/>
    </location>
</feature>
<dbReference type="InterPro" id="IPR020454">
    <property type="entry name" value="DAG/PE-bd"/>
</dbReference>
<evidence type="ECO:0000256" key="9">
    <source>
        <dbReference type="ARBA" id="ARBA00022771"/>
    </source>
</evidence>
<accession>A0A2G8KYB3</accession>
<dbReference type="GO" id="GO:0005829">
    <property type="term" value="C:cytosol"/>
    <property type="evidence" value="ECO:0007669"/>
    <property type="project" value="TreeGrafter"/>
</dbReference>
<comment type="caution">
    <text evidence="17">The sequence shown here is derived from an EMBL/GenBank/DDBJ whole genome shotgun (WGS) entry which is preliminary data.</text>
</comment>
<dbReference type="GO" id="GO:0005524">
    <property type="term" value="F:ATP binding"/>
    <property type="evidence" value="ECO:0007669"/>
    <property type="project" value="UniProtKB-KW"/>
</dbReference>
<dbReference type="GO" id="GO:0035556">
    <property type="term" value="P:intracellular signal transduction"/>
    <property type="evidence" value="ECO:0007669"/>
    <property type="project" value="TreeGrafter"/>
</dbReference>
<dbReference type="EC" id="2.7.11.13" evidence="2"/>
<dbReference type="PRINTS" id="PR00008">
    <property type="entry name" value="DAGPEDOMAIN"/>
</dbReference>
<keyword evidence="18" id="KW-1185">Reference proteome</keyword>
<keyword evidence="6" id="KW-0479">Metal-binding</keyword>
<evidence type="ECO:0000256" key="3">
    <source>
        <dbReference type="ARBA" id="ARBA00022527"/>
    </source>
</evidence>
<feature type="region of interest" description="Disordered" evidence="15">
    <location>
        <begin position="25"/>
        <end position="51"/>
    </location>
</feature>
<dbReference type="FunFam" id="3.30.60.20:FF:000003">
    <property type="entry name" value="Protein kinase C delta"/>
    <property type="match status" value="1"/>
</dbReference>
<dbReference type="SUPFAM" id="SSF57889">
    <property type="entry name" value="Cysteine-rich domain"/>
    <property type="match status" value="2"/>
</dbReference>
<evidence type="ECO:0000256" key="6">
    <source>
        <dbReference type="ARBA" id="ARBA00022723"/>
    </source>
</evidence>
<dbReference type="Gene3D" id="3.30.60.20">
    <property type="match status" value="2"/>
</dbReference>
<dbReference type="CDD" id="cd20837">
    <property type="entry name" value="C1_nPKC_theta-like_rpt2"/>
    <property type="match status" value="1"/>
</dbReference>
<evidence type="ECO:0000256" key="15">
    <source>
        <dbReference type="SAM" id="MobiDB-lite"/>
    </source>
</evidence>
<evidence type="ECO:0000313" key="18">
    <source>
        <dbReference type="Proteomes" id="UP000230750"/>
    </source>
</evidence>
<dbReference type="STRING" id="307972.A0A2G8KYB3"/>
<keyword evidence="4" id="KW-0597">Phosphoprotein</keyword>
<feature type="domain" description="Phorbol-ester/DAG-type" evidence="16">
    <location>
        <begin position="101"/>
        <end position="151"/>
    </location>
</feature>
<organism evidence="17 18">
    <name type="scientific">Stichopus japonicus</name>
    <name type="common">Sea cucumber</name>
    <dbReference type="NCBI Taxonomy" id="307972"/>
    <lineage>
        <taxon>Eukaryota</taxon>
        <taxon>Metazoa</taxon>
        <taxon>Echinodermata</taxon>
        <taxon>Eleutherozoa</taxon>
        <taxon>Echinozoa</taxon>
        <taxon>Holothuroidea</taxon>
        <taxon>Aspidochirotacea</taxon>
        <taxon>Aspidochirotida</taxon>
        <taxon>Stichopodidae</taxon>
        <taxon>Apostichopus</taxon>
    </lineage>
</organism>
<reference evidence="17 18" key="1">
    <citation type="journal article" date="2017" name="PLoS Biol.">
        <title>The sea cucumber genome provides insights into morphological evolution and visceral regeneration.</title>
        <authorList>
            <person name="Zhang X."/>
            <person name="Sun L."/>
            <person name="Yuan J."/>
            <person name="Sun Y."/>
            <person name="Gao Y."/>
            <person name="Zhang L."/>
            <person name="Li S."/>
            <person name="Dai H."/>
            <person name="Hamel J.F."/>
            <person name="Liu C."/>
            <person name="Yu Y."/>
            <person name="Liu S."/>
            <person name="Lin W."/>
            <person name="Guo K."/>
            <person name="Jin S."/>
            <person name="Xu P."/>
            <person name="Storey K.B."/>
            <person name="Huan P."/>
            <person name="Zhang T."/>
            <person name="Zhou Y."/>
            <person name="Zhang J."/>
            <person name="Lin C."/>
            <person name="Li X."/>
            <person name="Xing L."/>
            <person name="Huo D."/>
            <person name="Sun M."/>
            <person name="Wang L."/>
            <person name="Mercier A."/>
            <person name="Li F."/>
            <person name="Yang H."/>
            <person name="Xiang J."/>
        </authorList>
    </citation>
    <scope>NUCLEOTIDE SEQUENCE [LARGE SCALE GENOMIC DNA]</scope>
    <source>
        <strain evidence="17">Shaxun</strain>
        <tissue evidence="17">Muscle</tissue>
    </source>
</reference>
<dbReference type="SMART" id="SM00109">
    <property type="entry name" value="C1"/>
    <property type="match status" value="2"/>
</dbReference>
<dbReference type="PROSITE" id="PS00479">
    <property type="entry name" value="ZF_DAG_PE_1"/>
    <property type="match status" value="1"/>
</dbReference>
<evidence type="ECO:0000256" key="1">
    <source>
        <dbReference type="ARBA" id="ARBA00005490"/>
    </source>
</evidence>
<dbReference type="OrthoDB" id="63267at2759"/>
<evidence type="ECO:0000256" key="7">
    <source>
        <dbReference type="ARBA" id="ARBA00022737"/>
    </source>
</evidence>
<dbReference type="Pfam" id="PF00130">
    <property type="entry name" value="C1_1"/>
    <property type="match status" value="2"/>
</dbReference>
<dbReference type="GO" id="GO:0016020">
    <property type="term" value="C:membrane"/>
    <property type="evidence" value="ECO:0007669"/>
    <property type="project" value="UniProtKB-SubCell"/>
</dbReference>
<keyword evidence="10 17" id="KW-0418">Kinase</keyword>
<name>A0A2G8KYB3_STIJA</name>
<evidence type="ECO:0000259" key="16">
    <source>
        <dbReference type="PROSITE" id="PS50081"/>
    </source>
</evidence>
<protein>
    <recommendedName>
        <fullName evidence="2">protein kinase C</fullName>
        <ecNumber evidence="2">2.7.11.13</ecNumber>
    </recommendedName>
</protein>
<keyword evidence="9" id="KW-0863">Zinc-finger</keyword>
<dbReference type="PROSITE" id="PS50081">
    <property type="entry name" value="ZF_DAG_PE_2"/>
    <property type="match status" value="2"/>
</dbReference>
<dbReference type="GO" id="GO:0007200">
    <property type="term" value="P:phospholipase C-activating G protein-coupled receptor signaling pathway"/>
    <property type="evidence" value="ECO:0007669"/>
    <property type="project" value="TreeGrafter"/>
</dbReference>
<dbReference type="PANTHER" id="PTHR22968">
    <property type="entry name" value="PROTEIN KINASE C, MU"/>
    <property type="match status" value="1"/>
</dbReference>
<evidence type="ECO:0000256" key="2">
    <source>
        <dbReference type="ARBA" id="ARBA00012429"/>
    </source>
</evidence>
<comment type="similarity">
    <text evidence="1">Belongs to the protein kinase superfamily. AGC Ser/Thr protein kinase family. PKC subfamily.</text>
</comment>
<keyword evidence="5" id="KW-0808">Transferase</keyword>
<evidence type="ECO:0000256" key="13">
    <source>
        <dbReference type="ARBA" id="ARBA00047272"/>
    </source>
</evidence>
<evidence type="ECO:0000256" key="4">
    <source>
        <dbReference type="ARBA" id="ARBA00022553"/>
    </source>
</evidence>
<keyword evidence="11" id="KW-0862">Zinc</keyword>
<comment type="catalytic activity">
    <reaction evidence="14">
        <text>L-seryl-[protein] + ATP = O-phospho-L-seryl-[protein] + ADP + H(+)</text>
        <dbReference type="Rhea" id="RHEA:17989"/>
        <dbReference type="Rhea" id="RHEA-COMP:9863"/>
        <dbReference type="Rhea" id="RHEA-COMP:11604"/>
        <dbReference type="ChEBI" id="CHEBI:15378"/>
        <dbReference type="ChEBI" id="CHEBI:29999"/>
        <dbReference type="ChEBI" id="CHEBI:30616"/>
        <dbReference type="ChEBI" id="CHEBI:83421"/>
        <dbReference type="ChEBI" id="CHEBI:456216"/>
        <dbReference type="EC" id="2.7.11.13"/>
    </reaction>
</comment>
<evidence type="ECO:0000256" key="14">
    <source>
        <dbReference type="ARBA" id="ARBA00047470"/>
    </source>
</evidence>